<keyword evidence="2" id="KW-1185">Reference proteome</keyword>
<organism evidence="1 2">
    <name type="scientific">Fusarium kuroshium</name>
    <dbReference type="NCBI Taxonomy" id="2010991"/>
    <lineage>
        <taxon>Eukaryota</taxon>
        <taxon>Fungi</taxon>
        <taxon>Dikarya</taxon>
        <taxon>Ascomycota</taxon>
        <taxon>Pezizomycotina</taxon>
        <taxon>Sordariomycetes</taxon>
        <taxon>Hypocreomycetidae</taxon>
        <taxon>Hypocreales</taxon>
        <taxon>Nectriaceae</taxon>
        <taxon>Fusarium</taxon>
        <taxon>Fusarium solani species complex</taxon>
    </lineage>
</organism>
<dbReference type="Pfam" id="PF00106">
    <property type="entry name" value="adh_short"/>
    <property type="match status" value="1"/>
</dbReference>
<protein>
    <submittedName>
        <fullName evidence="1">L-xylo-3-hexulose reductase</fullName>
    </submittedName>
</protein>
<evidence type="ECO:0000313" key="2">
    <source>
        <dbReference type="Proteomes" id="UP000277212"/>
    </source>
</evidence>
<proteinExistence type="predicted"/>
<reference evidence="1 2" key="1">
    <citation type="submission" date="2017-06" db="EMBL/GenBank/DDBJ databases">
        <title>Comparative genomic analysis of Ambrosia Fusariam Clade fungi.</title>
        <authorList>
            <person name="Stajich J.E."/>
            <person name="Carrillo J."/>
            <person name="Kijimoto T."/>
            <person name="Eskalen A."/>
            <person name="O'Donnell K."/>
            <person name="Kasson M."/>
        </authorList>
    </citation>
    <scope>NUCLEOTIDE SEQUENCE [LARGE SCALE GENOMIC DNA]</scope>
    <source>
        <strain evidence="1">UCR3666</strain>
    </source>
</reference>
<dbReference type="Proteomes" id="UP000277212">
    <property type="component" value="Unassembled WGS sequence"/>
</dbReference>
<comment type="caution">
    <text evidence="1">The sequence shown here is derived from an EMBL/GenBank/DDBJ whole genome shotgun (WGS) entry which is preliminary data.</text>
</comment>
<dbReference type="OrthoDB" id="47007at2759"/>
<gene>
    <name evidence="1" type="ORF">CDV36_003307</name>
</gene>
<dbReference type="InterPro" id="IPR002347">
    <property type="entry name" value="SDR_fam"/>
</dbReference>
<sequence length="54" mass="5800">MTQMTVERPLQGKLAIVTGAFRGIGAAITKNLAAKGAHVLGVYDLLHRLSRLQL</sequence>
<name>A0A3M2SHJ6_9HYPO</name>
<evidence type="ECO:0000313" key="1">
    <source>
        <dbReference type="EMBL" id="RMJ17008.1"/>
    </source>
</evidence>
<dbReference type="AlphaFoldDB" id="A0A3M2SHJ6"/>
<dbReference type="SUPFAM" id="SSF51735">
    <property type="entry name" value="NAD(P)-binding Rossmann-fold domains"/>
    <property type="match status" value="1"/>
</dbReference>
<dbReference type="Gene3D" id="3.40.50.720">
    <property type="entry name" value="NAD(P)-binding Rossmann-like Domain"/>
    <property type="match status" value="1"/>
</dbReference>
<dbReference type="EMBL" id="NKUJ01000039">
    <property type="protein sequence ID" value="RMJ17008.1"/>
    <property type="molecule type" value="Genomic_DNA"/>
</dbReference>
<accession>A0A3M2SHJ6</accession>
<dbReference type="InterPro" id="IPR036291">
    <property type="entry name" value="NAD(P)-bd_dom_sf"/>
</dbReference>